<keyword evidence="9" id="KW-1185">Reference proteome</keyword>
<sequence length="740" mass="81431">MQLPRRGQSSHSADADDGDDDRRRRLRFPDSTPPSAREASPAPAQGDAVTAALGRRREELLWELHKTKIHREMLLCQLVETERAMAARLAAVRGHHATPPLPWPQGDLLPAREYAWRSTPWEEQANAHAHGALAAPRSGDEEITPWWRRSPSAVTPPVYPHVEALRRRRSRGDGRPTMTSGRNVGSHPGRWRWLLRCGMHLMSNSPHQCRSSRLRRRPFPAPNVEQATPLPAKEPAAVAVAKVEPDAVVQTAANADAGQALLAKGATPGGQGCIGQKGEEGDIAIDGHGRQLLGEMNVSKSTEQPKPTESISGGQTDELVQKRYQDNKPADQEIATLDKQNRVGSNDELTPERRSSGVKRQLASGASLAKKPRSQGSSITCSLCKVTMTSPRALVEHRASLLHRSNLAPLRSGNKATTEAAQPAAEKKTDKPEASEWNSNAHHHQNRMYYCDICEVRCSSEKMMASHLAGKRHRERHNSIFIFKATPAKKPSPSEKSEPAVQKPMPPSAWSCAVCQVRTTSERNLRDHRGGQKHQSKVAALEKTTKAMARTTAKPSPGAAARWGCSICHISCNGEWDFDTHLKGKKHQANTQALLEQSKKSSVNPESQGTKAAAATLICRVCQAKFTCQSDLQSHLKVKKHQLNLRAPSSDGSSFTSATSESSSLELYSCKVCSVKCTSERMLAYHLTGKKHLKQENLQMSCEICKLQCNSEKVLSDHRYGKKHQAKLEKVLQAKLNAME</sequence>
<feature type="region of interest" description="Disordered" evidence="6">
    <location>
        <begin position="332"/>
        <end position="375"/>
    </location>
</feature>
<dbReference type="GO" id="GO:0005634">
    <property type="term" value="C:nucleus"/>
    <property type="evidence" value="ECO:0007669"/>
    <property type="project" value="UniProtKB-SubCell"/>
</dbReference>
<evidence type="ECO:0000256" key="6">
    <source>
        <dbReference type="SAM" id="MobiDB-lite"/>
    </source>
</evidence>
<dbReference type="PANTHER" id="PTHR47487">
    <property type="entry name" value="OS06G0651300 PROTEIN-RELATED"/>
    <property type="match status" value="1"/>
</dbReference>
<dbReference type="InterPro" id="IPR003604">
    <property type="entry name" value="Matrin/U1-like-C_Znf_C2H2"/>
</dbReference>
<evidence type="ECO:0000256" key="5">
    <source>
        <dbReference type="ARBA" id="ARBA00023242"/>
    </source>
</evidence>
<dbReference type="HOGENOM" id="CLU_022290_0_0_1"/>
<dbReference type="PROSITE" id="PS00028">
    <property type="entry name" value="ZINC_FINGER_C2H2_1"/>
    <property type="match status" value="3"/>
</dbReference>
<dbReference type="Proteomes" id="UP000008021">
    <property type="component" value="Chromosome 9"/>
</dbReference>
<keyword evidence="5" id="KW-0539">Nucleus</keyword>
<evidence type="ECO:0000313" key="9">
    <source>
        <dbReference type="Proteomes" id="UP000008021"/>
    </source>
</evidence>
<feature type="region of interest" description="Disordered" evidence="6">
    <location>
        <begin position="405"/>
        <end position="439"/>
    </location>
</feature>
<dbReference type="InterPro" id="IPR013087">
    <property type="entry name" value="Znf_C2H2_type"/>
</dbReference>
<dbReference type="Gramene" id="OMERI09G08410.1">
    <property type="protein sequence ID" value="OMERI09G08410.1"/>
    <property type="gene ID" value="OMERI09G08410"/>
</dbReference>
<dbReference type="InterPro" id="IPR000690">
    <property type="entry name" value="Matrin/U1-C_Znf_C2H2"/>
</dbReference>
<dbReference type="PROSITE" id="PS50171">
    <property type="entry name" value="ZF_MATRIN"/>
    <property type="match status" value="1"/>
</dbReference>
<dbReference type="GO" id="GO:0008270">
    <property type="term" value="F:zinc ion binding"/>
    <property type="evidence" value="ECO:0007669"/>
    <property type="project" value="UniProtKB-KW"/>
</dbReference>
<dbReference type="eggNOG" id="ENOG502SBP8">
    <property type="taxonomic scope" value="Eukaryota"/>
</dbReference>
<evidence type="ECO:0000313" key="8">
    <source>
        <dbReference type="EnsemblPlants" id="OMERI09G08410.1"/>
    </source>
</evidence>
<feature type="compositionally biased region" description="Polar residues" evidence="6">
    <location>
        <begin position="299"/>
        <end position="315"/>
    </location>
</feature>
<evidence type="ECO:0000256" key="1">
    <source>
        <dbReference type="ARBA" id="ARBA00004123"/>
    </source>
</evidence>
<dbReference type="SMART" id="SM00451">
    <property type="entry name" value="ZnF_U1"/>
    <property type="match status" value="7"/>
</dbReference>
<feature type="domain" description="Matrin-type" evidence="7">
    <location>
        <begin position="449"/>
        <end position="479"/>
    </location>
</feature>
<evidence type="ECO:0000259" key="7">
    <source>
        <dbReference type="PROSITE" id="PS50171"/>
    </source>
</evidence>
<dbReference type="InterPro" id="IPR036236">
    <property type="entry name" value="Znf_C2H2_sf"/>
</dbReference>
<feature type="compositionally biased region" description="Basic and acidic residues" evidence="6">
    <location>
        <begin position="425"/>
        <end position="434"/>
    </location>
</feature>
<proteinExistence type="predicted"/>
<dbReference type="AlphaFoldDB" id="A0A0E0ESC3"/>
<evidence type="ECO:0000256" key="3">
    <source>
        <dbReference type="ARBA" id="ARBA00022771"/>
    </source>
</evidence>
<protein>
    <recommendedName>
        <fullName evidence="7">Matrin-type domain-containing protein</fullName>
    </recommendedName>
</protein>
<evidence type="ECO:0000256" key="2">
    <source>
        <dbReference type="ARBA" id="ARBA00022723"/>
    </source>
</evidence>
<dbReference type="STRING" id="40149.A0A0E0ESC3"/>
<evidence type="ECO:0000256" key="4">
    <source>
        <dbReference type="ARBA" id="ARBA00022833"/>
    </source>
</evidence>
<dbReference type="GO" id="GO:0003676">
    <property type="term" value="F:nucleic acid binding"/>
    <property type="evidence" value="ECO:0007669"/>
    <property type="project" value="InterPro"/>
</dbReference>
<accession>A0A0E0ESC3</accession>
<dbReference type="Pfam" id="PF12874">
    <property type="entry name" value="zf-met"/>
    <property type="match status" value="7"/>
</dbReference>
<keyword evidence="3" id="KW-0863">Zinc-finger</keyword>
<feature type="compositionally biased region" description="Low complexity" evidence="6">
    <location>
        <begin position="29"/>
        <end position="44"/>
    </location>
</feature>
<reference evidence="8" key="1">
    <citation type="submission" date="2015-04" db="UniProtKB">
        <authorList>
            <consortium name="EnsemblPlants"/>
        </authorList>
    </citation>
    <scope>IDENTIFICATION</scope>
</reference>
<reference evidence="8" key="2">
    <citation type="submission" date="2018-05" db="EMBL/GenBank/DDBJ databases">
        <title>OmerRS3 (Oryza meridionalis Reference Sequence Version 3).</title>
        <authorList>
            <person name="Zhang J."/>
            <person name="Kudrna D."/>
            <person name="Lee S."/>
            <person name="Talag J."/>
            <person name="Welchert J."/>
            <person name="Wing R.A."/>
        </authorList>
    </citation>
    <scope>NUCLEOTIDE SEQUENCE [LARGE SCALE GENOMIC DNA]</scope>
    <source>
        <strain evidence="8">cv. OR44</strain>
    </source>
</reference>
<dbReference type="SMART" id="SM00355">
    <property type="entry name" value="ZnF_C2H2"/>
    <property type="match status" value="7"/>
</dbReference>
<dbReference type="Gene3D" id="3.30.160.60">
    <property type="entry name" value="Classic Zinc Finger"/>
    <property type="match status" value="6"/>
</dbReference>
<dbReference type="PANTHER" id="PTHR47487:SF11">
    <property type="entry name" value="OS09G0421800 PROTEIN"/>
    <property type="match status" value="1"/>
</dbReference>
<keyword evidence="4" id="KW-0862">Zinc</keyword>
<organism evidence="8">
    <name type="scientific">Oryza meridionalis</name>
    <dbReference type="NCBI Taxonomy" id="40149"/>
    <lineage>
        <taxon>Eukaryota</taxon>
        <taxon>Viridiplantae</taxon>
        <taxon>Streptophyta</taxon>
        <taxon>Embryophyta</taxon>
        <taxon>Tracheophyta</taxon>
        <taxon>Spermatophyta</taxon>
        <taxon>Magnoliopsida</taxon>
        <taxon>Liliopsida</taxon>
        <taxon>Poales</taxon>
        <taxon>Poaceae</taxon>
        <taxon>BOP clade</taxon>
        <taxon>Oryzoideae</taxon>
        <taxon>Oryzeae</taxon>
        <taxon>Oryzinae</taxon>
        <taxon>Oryza</taxon>
    </lineage>
</organism>
<keyword evidence="2" id="KW-0479">Metal-binding</keyword>
<dbReference type="SUPFAM" id="SSF57667">
    <property type="entry name" value="beta-beta-alpha zinc fingers"/>
    <property type="match status" value="6"/>
</dbReference>
<feature type="region of interest" description="Disordered" evidence="6">
    <location>
        <begin position="299"/>
        <end position="318"/>
    </location>
</feature>
<feature type="region of interest" description="Disordered" evidence="6">
    <location>
        <begin position="1"/>
        <end position="48"/>
    </location>
</feature>
<name>A0A0E0ESC3_9ORYZ</name>
<dbReference type="EnsemblPlants" id="OMERI09G08410.1">
    <property type="protein sequence ID" value="OMERI09G08410.1"/>
    <property type="gene ID" value="OMERI09G08410"/>
</dbReference>
<comment type="subcellular location">
    <subcellularLocation>
        <location evidence="1">Nucleus</location>
    </subcellularLocation>
</comment>